<protein>
    <submittedName>
        <fullName evidence="1">Uncharacterized protein</fullName>
    </submittedName>
</protein>
<reference evidence="1 2" key="1">
    <citation type="submission" date="2020-08" db="EMBL/GenBank/DDBJ databases">
        <title>Exploring microbial biodiversity for novel pathways involved in the catabolism of aromatic compounds derived from lignin.</title>
        <authorList>
            <person name="Elkins J."/>
        </authorList>
    </citation>
    <scope>NUCLEOTIDE SEQUENCE [LARGE SCALE GENOMIC DNA]</scope>
    <source>
        <strain evidence="1 2">B1D3A</strain>
    </source>
</reference>
<name>A0ABR6NFB7_9SPHN</name>
<comment type="caution">
    <text evidence="1">The sequence shown here is derived from an EMBL/GenBank/DDBJ whole genome shotgun (WGS) entry which is preliminary data.</text>
</comment>
<evidence type="ECO:0000313" key="2">
    <source>
        <dbReference type="Proteomes" id="UP001138540"/>
    </source>
</evidence>
<dbReference type="EMBL" id="JACHKA010000001">
    <property type="protein sequence ID" value="MBB5985982.1"/>
    <property type="molecule type" value="Genomic_DNA"/>
</dbReference>
<dbReference type="RefSeq" id="WP_184152995.1">
    <property type="nucleotide sequence ID" value="NZ_JACHKA010000001.1"/>
</dbReference>
<keyword evidence="2" id="KW-1185">Reference proteome</keyword>
<proteinExistence type="predicted"/>
<dbReference type="Proteomes" id="UP001138540">
    <property type="component" value="Unassembled WGS sequence"/>
</dbReference>
<sequence>MTLIERIAARFGFERPRPLPLEMIVFHNQYRARDAGFEGQRHPVHKHLIAYWPSLGVRALAGRSPLRVTIPGELVGLKTEEGLLGNILRRRQRVWGDQAVWIEL</sequence>
<gene>
    <name evidence="1" type="ORF">HNP60_001956</name>
</gene>
<evidence type="ECO:0000313" key="1">
    <source>
        <dbReference type="EMBL" id="MBB5985982.1"/>
    </source>
</evidence>
<organism evidence="1 2">
    <name type="scientific">Sphingobium lignivorans</name>
    <dbReference type="NCBI Taxonomy" id="2735886"/>
    <lineage>
        <taxon>Bacteria</taxon>
        <taxon>Pseudomonadati</taxon>
        <taxon>Pseudomonadota</taxon>
        <taxon>Alphaproteobacteria</taxon>
        <taxon>Sphingomonadales</taxon>
        <taxon>Sphingomonadaceae</taxon>
        <taxon>Sphingobium</taxon>
    </lineage>
</organism>
<accession>A0ABR6NFB7</accession>